<evidence type="ECO:0000313" key="2">
    <source>
        <dbReference type="Proteomes" id="UP000265798"/>
    </source>
</evidence>
<evidence type="ECO:0000313" key="1">
    <source>
        <dbReference type="EMBL" id="RHX92768.1"/>
    </source>
</evidence>
<comment type="caution">
    <text evidence="1">The sequence shown here is derived from an EMBL/GenBank/DDBJ whole genome shotgun (WGS) entry which is preliminary data.</text>
</comment>
<proteinExistence type="predicted"/>
<organism evidence="1 2">
    <name type="scientific">Leptospira stimsonii</name>
    <dbReference type="NCBI Taxonomy" id="2202203"/>
    <lineage>
        <taxon>Bacteria</taxon>
        <taxon>Pseudomonadati</taxon>
        <taxon>Spirochaetota</taxon>
        <taxon>Spirochaetia</taxon>
        <taxon>Leptospirales</taxon>
        <taxon>Leptospiraceae</taxon>
        <taxon>Leptospira</taxon>
    </lineage>
</organism>
<gene>
    <name evidence="1" type="ORF">DLM75_06250</name>
</gene>
<sequence length="65" mass="7606">MKQSYKATPSPSRCVQKDFSSLNVGSSRILLSSERFLFSERWEFPHFTEFKRISILRALGVPTFY</sequence>
<dbReference type="Proteomes" id="UP000265798">
    <property type="component" value="Unassembled WGS sequence"/>
</dbReference>
<dbReference type="AlphaFoldDB" id="A0A396ZH06"/>
<reference evidence="2" key="1">
    <citation type="submission" date="2018-05" db="EMBL/GenBank/DDBJ databases">
        <title>Leptospira yasudae sp. nov. and Leptospira stimsonii sp. nov., two pathogenic species of the genus Leptospira isolated from environmental sources.</title>
        <authorList>
            <person name="Casanovas-Massana A."/>
            <person name="Hamond C."/>
            <person name="Santos L.A."/>
            <person name="Hacker K.P."/>
            <person name="Balassiano I."/>
            <person name="Medeiros M.A."/>
            <person name="Reis M.G."/>
            <person name="Ko A.I."/>
            <person name="Wunder E.A."/>
        </authorList>
    </citation>
    <scope>NUCLEOTIDE SEQUENCE [LARGE SCALE GENOMIC DNA]</scope>
    <source>
        <strain evidence="2">Yale</strain>
    </source>
</reference>
<accession>A0A396ZH06</accession>
<dbReference type="EMBL" id="QHCT01000001">
    <property type="protein sequence ID" value="RHX92768.1"/>
    <property type="molecule type" value="Genomic_DNA"/>
</dbReference>
<protein>
    <submittedName>
        <fullName evidence="1">Uncharacterized protein</fullName>
    </submittedName>
</protein>
<name>A0A396ZH06_9LEPT</name>